<accession>K4IXC9</accession>
<dbReference type="RefSeq" id="WP_015025661.1">
    <property type="nucleotide sequence ID" value="NC_018721.1"/>
</dbReference>
<dbReference type="GO" id="GO:0016887">
    <property type="term" value="F:ATP hydrolysis activity"/>
    <property type="evidence" value="ECO:0007669"/>
    <property type="project" value="RHEA"/>
</dbReference>
<keyword evidence="4" id="KW-0067">ATP-binding</keyword>
<dbReference type="KEGG" id="ptq:P700755_003497"/>
<evidence type="ECO:0000256" key="7">
    <source>
        <dbReference type="SAM" id="Coils"/>
    </source>
</evidence>
<dbReference type="Pfam" id="PF00580">
    <property type="entry name" value="UvrD-helicase"/>
    <property type="match status" value="1"/>
</dbReference>
<sequence length="937" mass="109047">MKILYYNDLDFSKVKKQFEKTLGFLRNGDFKSAEIKKMQPTPYYRSKLDVENRLLFKFASYEGKTYILLLEVILNHEYEKSRFLRGAEVDEGKIKALPSIKEVQQEDILSLSYINSKATSFNLLDKAISFDESQEIIFHKRPPVIIIGSAGSGKTALTLEKIKMLKGKILYITLSPYLIENSAKLYYSYEYDNDKQEVEFLSFHDFIQSTRVTQGREIDYKTFENWFNKFRNIAKIKDSHKLYEEFKGVLTGLNVEKEFLSRQEYEALGVKQSVFLAGERSEVYSFFEKYLQFLKESNLYDINIISHQWLPLVKPIYDFIIVDEVQDFTTVQLHLILKSLKKPENFILCGDSNQIVHPNFFSWSSVKSYLFKSELKGKEINILKTNYRNAPAVTDLANKLLKIKTSRFGSIDKESAYLVNSISKKNGEVVFLQSNDKVKADLNQNTKGSTKFAVIVMRNEDKAEARKIFKTPLLFSIHEAKGLEYDNIILMNFISNNHREFREITDGVDPSDISDAQGIKFSRGKDKTDKSLDVYKFYINSLYVAITRAVENLYLLEASPKHEILKLLDLVETRDKVGVKEQKSSLDDWKQEANKLEKQGKKEQADEIRQNLLKVQSTPWEPLLKENIQQLKIEALDPNSYNKKAKDLLFHYSLVYNDSDAIDELVAHKYRRAESPEKERNSLFRKYYSHYKTDNIKMLTVNINKYGINYRDQFNLTPLLAAVYSGSVKLIRFLQKNGADSSVLDNEGKNALQVALNKSHFSRGYAGNELGSIYKHILTDSIKVKVDSRMIKIDNHKIEYFLLNYMIALQSVLIKNKSWAKGVKMADFISTVYNYPETVLPHFRKQRAYLNQAIARNEIDAREDISKKLFLRVSRGFYVLNPELEILIKEDWVNIYDLMGAEKVEKFDEKEYIRLEREKIFKGFPKVRNTVKPKGMK</sequence>
<dbReference type="InterPro" id="IPR002110">
    <property type="entry name" value="Ankyrin_rpt"/>
</dbReference>
<dbReference type="Pfam" id="PF12796">
    <property type="entry name" value="Ank_2"/>
    <property type="match status" value="1"/>
</dbReference>
<dbReference type="GO" id="GO:0043138">
    <property type="term" value="F:3'-5' DNA helicase activity"/>
    <property type="evidence" value="ECO:0007669"/>
    <property type="project" value="UniProtKB-EC"/>
</dbReference>
<dbReference type="GO" id="GO:0000725">
    <property type="term" value="P:recombinational repair"/>
    <property type="evidence" value="ECO:0007669"/>
    <property type="project" value="TreeGrafter"/>
</dbReference>
<keyword evidence="3 9" id="KW-0347">Helicase</keyword>
<evidence type="ECO:0000313" key="10">
    <source>
        <dbReference type="Proteomes" id="UP000008514"/>
    </source>
</evidence>
<dbReference type="Gene3D" id="1.25.40.20">
    <property type="entry name" value="Ankyrin repeat-containing domain"/>
    <property type="match status" value="1"/>
</dbReference>
<evidence type="ECO:0000256" key="6">
    <source>
        <dbReference type="PROSITE-ProRule" id="PRU00023"/>
    </source>
</evidence>
<evidence type="ECO:0000259" key="8">
    <source>
        <dbReference type="Pfam" id="PF00580"/>
    </source>
</evidence>
<dbReference type="InterPro" id="IPR014016">
    <property type="entry name" value="UvrD-like_ATP-bd"/>
</dbReference>
<keyword evidence="6" id="KW-0040">ANK repeat</keyword>
<dbReference type="InterPro" id="IPR036770">
    <property type="entry name" value="Ankyrin_rpt-contain_sf"/>
</dbReference>
<dbReference type="PROSITE" id="PS50088">
    <property type="entry name" value="ANK_REPEAT"/>
    <property type="match status" value="1"/>
</dbReference>
<name>K4IXC9_PSYTT</name>
<dbReference type="GO" id="GO:0005524">
    <property type="term" value="F:ATP binding"/>
    <property type="evidence" value="ECO:0007669"/>
    <property type="project" value="UniProtKB-KW"/>
</dbReference>
<dbReference type="InterPro" id="IPR027417">
    <property type="entry name" value="P-loop_NTPase"/>
</dbReference>
<dbReference type="HOGENOM" id="CLU_013506_0_0_10"/>
<dbReference type="PROSITE" id="PS50297">
    <property type="entry name" value="ANK_REP_REGION"/>
    <property type="match status" value="1"/>
</dbReference>
<dbReference type="eggNOG" id="COG1074">
    <property type="taxonomic scope" value="Bacteria"/>
</dbReference>
<dbReference type="STRING" id="313595.P700755_003497"/>
<dbReference type="InterPro" id="IPR000212">
    <property type="entry name" value="DNA_helicase_UvrD/REP"/>
</dbReference>
<keyword evidence="2" id="KW-0378">Hydrolase</keyword>
<evidence type="ECO:0000256" key="1">
    <source>
        <dbReference type="ARBA" id="ARBA00022741"/>
    </source>
</evidence>
<dbReference type="SUPFAM" id="SSF48403">
    <property type="entry name" value="Ankyrin repeat"/>
    <property type="match status" value="1"/>
</dbReference>
<dbReference type="OrthoDB" id="9787585at2"/>
<dbReference type="PANTHER" id="PTHR11070:SF2">
    <property type="entry name" value="ATP-DEPENDENT DNA HELICASE SRS2"/>
    <property type="match status" value="1"/>
</dbReference>
<keyword evidence="10" id="KW-1185">Reference proteome</keyword>
<dbReference type="Gene3D" id="3.40.50.300">
    <property type="entry name" value="P-loop containing nucleotide triphosphate hydrolases"/>
    <property type="match status" value="2"/>
</dbReference>
<evidence type="ECO:0000256" key="2">
    <source>
        <dbReference type="ARBA" id="ARBA00022801"/>
    </source>
</evidence>
<reference evidence="9" key="1">
    <citation type="submission" date="2006-03" db="EMBL/GenBank/DDBJ databases">
        <authorList>
            <person name="Bowman J."/>
            <person name="Ferriera S."/>
            <person name="Johnson J."/>
            <person name="Kravitz S."/>
            <person name="Halpern A."/>
            <person name="Remington K."/>
            <person name="Beeson K."/>
            <person name="Tran B."/>
            <person name="Rogers Y.-H."/>
            <person name="Friedman R."/>
            <person name="Venter J.C."/>
        </authorList>
    </citation>
    <scope>NUCLEOTIDE SEQUENCE [LARGE SCALE GENOMIC DNA]</scope>
    <source>
        <strain evidence="9">ATCC 700755</strain>
    </source>
</reference>
<protein>
    <recommendedName>
        <fullName evidence="5">DNA 3'-5' helicase II</fullName>
    </recommendedName>
</protein>
<evidence type="ECO:0000313" key="9">
    <source>
        <dbReference type="EMBL" id="AFU70115.1"/>
    </source>
</evidence>
<evidence type="ECO:0000256" key="5">
    <source>
        <dbReference type="ARBA" id="ARBA00034923"/>
    </source>
</evidence>
<dbReference type="GO" id="GO:0005829">
    <property type="term" value="C:cytosol"/>
    <property type="evidence" value="ECO:0007669"/>
    <property type="project" value="TreeGrafter"/>
</dbReference>
<evidence type="ECO:0000256" key="3">
    <source>
        <dbReference type="ARBA" id="ARBA00022806"/>
    </source>
</evidence>
<reference evidence="9" key="2">
    <citation type="submission" date="2012-09" db="EMBL/GenBank/DDBJ databases">
        <title>The complete sequence of Psychroflexus torquis an extreme psychrophile from sea-ice that is stimulated by light.</title>
        <authorList>
            <person name="Feng S."/>
            <person name="Powell S.M."/>
            <person name="Bowman J.P."/>
        </authorList>
    </citation>
    <scope>NUCLEOTIDE SEQUENCE [LARGE SCALE GENOMIC DNA]</scope>
    <source>
        <strain evidence="9">ATCC 700755</strain>
    </source>
</reference>
<dbReference type="GO" id="GO:0003677">
    <property type="term" value="F:DNA binding"/>
    <property type="evidence" value="ECO:0007669"/>
    <property type="project" value="InterPro"/>
</dbReference>
<keyword evidence="1" id="KW-0547">Nucleotide-binding</keyword>
<dbReference type="Proteomes" id="UP000008514">
    <property type="component" value="Chromosome"/>
</dbReference>
<feature type="repeat" description="ANK" evidence="6">
    <location>
        <begin position="714"/>
        <end position="746"/>
    </location>
</feature>
<dbReference type="eggNOG" id="COG0210">
    <property type="taxonomic scope" value="Bacteria"/>
</dbReference>
<organism evidence="9 10">
    <name type="scientific">Psychroflexus torquis (strain ATCC 700755 / CIP 106069 / ACAM 623)</name>
    <dbReference type="NCBI Taxonomy" id="313595"/>
    <lineage>
        <taxon>Bacteria</taxon>
        <taxon>Pseudomonadati</taxon>
        <taxon>Bacteroidota</taxon>
        <taxon>Flavobacteriia</taxon>
        <taxon>Flavobacteriales</taxon>
        <taxon>Flavobacteriaceae</taxon>
        <taxon>Psychroflexus</taxon>
    </lineage>
</organism>
<dbReference type="AlphaFoldDB" id="K4IXC9"/>
<dbReference type="SUPFAM" id="SSF52540">
    <property type="entry name" value="P-loop containing nucleoside triphosphate hydrolases"/>
    <property type="match status" value="1"/>
</dbReference>
<dbReference type="PANTHER" id="PTHR11070">
    <property type="entry name" value="UVRD / RECB / PCRA DNA HELICASE FAMILY MEMBER"/>
    <property type="match status" value="1"/>
</dbReference>
<gene>
    <name evidence="9" type="ordered locus">P700755_003497</name>
</gene>
<evidence type="ECO:0000256" key="4">
    <source>
        <dbReference type="ARBA" id="ARBA00022840"/>
    </source>
</evidence>
<feature type="coiled-coil region" evidence="7">
    <location>
        <begin position="579"/>
        <end position="606"/>
    </location>
</feature>
<keyword evidence="7" id="KW-0175">Coiled coil</keyword>
<feature type="domain" description="UvrD-like helicase ATP-binding" evidence="8">
    <location>
        <begin position="132"/>
        <end position="356"/>
    </location>
</feature>
<dbReference type="EMBL" id="CP003879">
    <property type="protein sequence ID" value="AFU70115.1"/>
    <property type="molecule type" value="Genomic_DNA"/>
</dbReference>
<proteinExistence type="predicted"/>